<feature type="domain" description="Luciferase-like" evidence="2">
    <location>
        <begin position="29"/>
        <end position="315"/>
    </location>
</feature>
<keyword evidence="4" id="KW-1185">Reference proteome</keyword>
<sequence length="354" mass="37857">MPHATNHPITDAAGAESELPQAVRALPVSVLDLATVRPEEGVRATFEASVALARDAERWGYTRYWFAEHHNMATVASSATAVLIGHIAEHTSTMRVGAGGIMLPNHSPLVIAEQFGTLETMYPGRIDLGLGRAPGGDMAMLRSLRREPHDSDRFPQDVAELQSLLGPERPGQEVRATPGTGTEVPLYILGSSLFGARLAAAMGLPYAFASHFAPAALVDAVTAYRTEYQPSEKHPEPYVIAGLNVFVADTDDEAADLHHAALRTMVTRLVRRGTELSEADADAILSSPAGDQVRTMLRYSAVGSPAALPEQVASFVTHAQADEVIVTSNTPTAQARHRSYELLAEALGLEARDA</sequence>
<dbReference type="InterPro" id="IPR011251">
    <property type="entry name" value="Luciferase-like_dom"/>
</dbReference>
<proteinExistence type="predicted"/>
<comment type="similarity">
    <text evidence="1">To bacterial alkanal monooxygenase alpha and beta chains.</text>
</comment>
<dbReference type="InterPro" id="IPR019949">
    <property type="entry name" value="CmoO-like"/>
</dbReference>
<name>A0ABP8LIK2_9MICO</name>
<dbReference type="Pfam" id="PF00296">
    <property type="entry name" value="Bac_luciferase"/>
    <property type="match status" value="1"/>
</dbReference>
<dbReference type="Gene3D" id="3.20.20.30">
    <property type="entry name" value="Luciferase-like domain"/>
    <property type="match status" value="1"/>
</dbReference>
<dbReference type="CDD" id="cd00347">
    <property type="entry name" value="Flavin_utilizing_monoxygenases"/>
    <property type="match status" value="1"/>
</dbReference>
<accession>A0ABP8LIK2</accession>
<dbReference type="NCBIfam" id="TIGR03558">
    <property type="entry name" value="oxido_grp_1"/>
    <property type="match status" value="1"/>
</dbReference>
<evidence type="ECO:0000256" key="1">
    <source>
        <dbReference type="ARBA" id="ARBA00007789"/>
    </source>
</evidence>
<comment type="caution">
    <text evidence="3">The sequence shown here is derived from an EMBL/GenBank/DDBJ whole genome shotgun (WGS) entry which is preliminary data.</text>
</comment>
<dbReference type="SUPFAM" id="SSF51679">
    <property type="entry name" value="Bacterial luciferase-like"/>
    <property type="match status" value="1"/>
</dbReference>
<gene>
    <name evidence="3" type="ORF">GCM10023169_32900</name>
</gene>
<dbReference type="PANTHER" id="PTHR30137">
    <property type="entry name" value="LUCIFERASE-LIKE MONOOXYGENASE"/>
    <property type="match status" value="1"/>
</dbReference>
<evidence type="ECO:0000313" key="4">
    <source>
        <dbReference type="Proteomes" id="UP001500622"/>
    </source>
</evidence>
<dbReference type="Proteomes" id="UP001500622">
    <property type="component" value="Unassembled WGS sequence"/>
</dbReference>
<organism evidence="3 4">
    <name type="scientific">Georgenia halophila</name>
    <dbReference type="NCBI Taxonomy" id="620889"/>
    <lineage>
        <taxon>Bacteria</taxon>
        <taxon>Bacillati</taxon>
        <taxon>Actinomycetota</taxon>
        <taxon>Actinomycetes</taxon>
        <taxon>Micrococcales</taxon>
        <taxon>Bogoriellaceae</taxon>
        <taxon>Georgenia</taxon>
    </lineage>
</organism>
<evidence type="ECO:0000313" key="3">
    <source>
        <dbReference type="EMBL" id="GAA4430007.1"/>
    </source>
</evidence>
<evidence type="ECO:0000259" key="2">
    <source>
        <dbReference type="Pfam" id="PF00296"/>
    </source>
</evidence>
<reference evidence="4" key="1">
    <citation type="journal article" date="2019" name="Int. J. Syst. Evol. Microbiol.">
        <title>The Global Catalogue of Microorganisms (GCM) 10K type strain sequencing project: providing services to taxonomists for standard genome sequencing and annotation.</title>
        <authorList>
            <consortium name="The Broad Institute Genomics Platform"/>
            <consortium name="The Broad Institute Genome Sequencing Center for Infectious Disease"/>
            <person name="Wu L."/>
            <person name="Ma J."/>
        </authorList>
    </citation>
    <scope>NUCLEOTIDE SEQUENCE [LARGE SCALE GENOMIC DNA]</scope>
    <source>
        <strain evidence="4">JCM 17810</strain>
    </source>
</reference>
<dbReference type="EMBL" id="BAABGN010000013">
    <property type="protein sequence ID" value="GAA4430007.1"/>
    <property type="molecule type" value="Genomic_DNA"/>
</dbReference>
<dbReference type="PANTHER" id="PTHR30137:SF6">
    <property type="entry name" value="LUCIFERASE-LIKE MONOOXYGENASE"/>
    <property type="match status" value="1"/>
</dbReference>
<dbReference type="InterPro" id="IPR050766">
    <property type="entry name" value="Bact_Lucif_Oxidored"/>
</dbReference>
<protein>
    <submittedName>
        <fullName evidence="3">LLM class flavin-dependent oxidoreductase</fullName>
    </submittedName>
</protein>
<dbReference type="InterPro" id="IPR036661">
    <property type="entry name" value="Luciferase-like_sf"/>
</dbReference>